<proteinExistence type="predicted"/>
<keyword evidence="2" id="KW-1185">Reference proteome</keyword>
<dbReference type="AlphaFoldDB" id="A0A7K3WCM6"/>
<sequence length="210" mass="22314">MSGPGARRVVPSSLESSFGLEAPGIPIGDRPDGRPLRLPLLADEQVRVAVLDLPELLRLMALRLLGAGCELTVVTADPRSWAGVQRAGGNPPVLVTPGLTRWPLEGSVAPRALVVDMPEPPRPEFARHRWTTVVHGATRASLRSPWWLGAQVLLARPGSGRTVAALSPSTDAASVREIDLLSPPDFAAVVRGRLHVARWAPTARETAALG</sequence>
<accession>A0A7K3WCM6</accession>
<name>A0A7K3WCM6_9ACTN</name>
<gene>
    <name evidence="1" type="ORF">G1H19_09485</name>
</gene>
<dbReference type="RefSeq" id="WP_152727696.1">
    <property type="nucleotide sequence ID" value="NZ_JAABOZ010000001.1"/>
</dbReference>
<organism evidence="1 2">
    <name type="scientific">Goekera deserti</name>
    <dbReference type="NCBI Taxonomy" id="2497753"/>
    <lineage>
        <taxon>Bacteria</taxon>
        <taxon>Bacillati</taxon>
        <taxon>Actinomycetota</taxon>
        <taxon>Actinomycetes</taxon>
        <taxon>Geodermatophilales</taxon>
        <taxon>Geodermatophilaceae</taxon>
        <taxon>Goekera</taxon>
    </lineage>
</organism>
<dbReference type="EMBL" id="JAAGWK010000011">
    <property type="protein sequence ID" value="NEL54231.1"/>
    <property type="molecule type" value="Genomic_DNA"/>
</dbReference>
<comment type="caution">
    <text evidence="1">The sequence shown here is derived from an EMBL/GenBank/DDBJ whole genome shotgun (WGS) entry which is preliminary data.</text>
</comment>
<evidence type="ECO:0000313" key="2">
    <source>
        <dbReference type="Proteomes" id="UP000470470"/>
    </source>
</evidence>
<dbReference type="Proteomes" id="UP000470470">
    <property type="component" value="Unassembled WGS sequence"/>
</dbReference>
<protein>
    <submittedName>
        <fullName evidence="1">Uncharacterized protein</fullName>
    </submittedName>
</protein>
<evidence type="ECO:0000313" key="1">
    <source>
        <dbReference type="EMBL" id="NEL54231.1"/>
    </source>
</evidence>
<reference evidence="1 2" key="1">
    <citation type="submission" date="2020-02" db="EMBL/GenBank/DDBJ databases">
        <title>The whole genome sequence of CPCC 205119.</title>
        <authorList>
            <person name="Jiang Z."/>
        </authorList>
    </citation>
    <scope>NUCLEOTIDE SEQUENCE [LARGE SCALE GENOMIC DNA]</scope>
    <source>
        <strain evidence="1 2">CPCC 205119</strain>
    </source>
</reference>